<evidence type="ECO:0000259" key="6">
    <source>
        <dbReference type="Pfam" id="PF04545"/>
    </source>
</evidence>
<dbReference type="InterPro" id="IPR014284">
    <property type="entry name" value="RNA_pol_sigma-70_dom"/>
</dbReference>
<evidence type="ECO:0000256" key="2">
    <source>
        <dbReference type="ARBA" id="ARBA00023082"/>
    </source>
</evidence>
<dbReference type="Gene3D" id="1.10.601.10">
    <property type="entry name" value="RNA Polymerase Primary Sigma Factor"/>
    <property type="match status" value="1"/>
</dbReference>
<dbReference type="AlphaFoldDB" id="A0A0F9MC46"/>
<dbReference type="InterPro" id="IPR007630">
    <property type="entry name" value="RNA_pol_sigma70_r4"/>
</dbReference>
<evidence type="ECO:0000259" key="5">
    <source>
        <dbReference type="Pfam" id="PF04542"/>
    </source>
</evidence>
<gene>
    <name evidence="7" type="ORF">LCGC14_1108840</name>
</gene>
<evidence type="ECO:0000313" key="7">
    <source>
        <dbReference type="EMBL" id="KKN03319.1"/>
    </source>
</evidence>
<dbReference type="NCBIfam" id="TIGR02937">
    <property type="entry name" value="sigma70-ECF"/>
    <property type="match status" value="1"/>
</dbReference>
<evidence type="ECO:0008006" key="8">
    <source>
        <dbReference type="Google" id="ProtNLM"/>
    </source>
</evidence>
<accession>A0A0F9MC46</accession>
<dbReference type="Pfam" id="PF04542">
    <property type="entry name" value="Sigma70_r2"/>
    <property type="match status" value="1"/>
</dbReference>
<dbReference type="EMBL" id="LAZR01005046">
    <property type="protein sequence ID" value="KKN03319.1"/>
    <property type="molecule type" value="Genomic_DNA"/>
</dbReference>
<keyword evidence="2" id="KW-0731">Sigma factor</keyword>
<keyword evidence="3" id="KW-0238">DNA-binding</keyword>
<evidence type="ECO:0000256" key="3">
    <source>
        <dbReference type="ARBA" id="ARBA00023125"/>
    </source>
</evidence>
<keyword evidence="4" id="KW-0804">Transcription</keyword>
<proteinExistence type="predicted"/>
<evidence type="ECO:0000256" key="1">
    <source>
        <dbReference type="ARBA" id="ARBA00023015"/>
    </source>
</evidence>
<feature type="domain" description="RNA polymerase sigma-70 region 4" evidence="6">
    <location>
        <begin position="182"/>
        <end position="232"/>
    </location>
</feature>
<dbReference type="GO" id="GO:0006352">
    <property type="term" value="P:DNA-templated transcription initiation"/>
    <property type="evidence" value="ECO:0007669"/>
    <property type="project" value="InterPro"/>
</dbReference>
<dbReference type="Pfam" id="PF04545">
    <property type="entry name" value="Sigma70_r4"/>
    <property type="match status" value="1"/>
</dbReference>
<dbReference type="InterPro" id="IPR013325">
    <property type="entry name" value="RNA_pol_sigma_r2"/>
</dbReference>
<dbReference type="SUPFAM" id="SSF88946">
    <property type="entry name" value="Sigma2 domain of RNA polymerase sigma factors"/>
    <property type="match status" value="1"/>
</dbReference>
<dbReference type="PRINTS" id="PR00046">
    <property type="entry name" value="SIGMA70FCT"/>
</dbReference>
<feature type="domain" description="RNA polymerase sigma-70 region 2" evidence="5">
    <location>
        <begin position="15"/>
        <end position="84"/>
    </location>
</feature>
<dbReference type="InterPro" id="IPR007627">
    <property type="entry name" value="RNA_pol_sigma70_r2"/>
</dbReference>
<dbReference type="InterPro" id="IPR013324">
    <property type="entry name" value="RNA_pol_sigma_r3/r4-like"/>
</dbReference>
<dbReference type="InterPro" id="IPR000943">
    <property type="entry name" value="RNA_pol_sigma70"/>
</dbReference>
<dbReference type="InterPro" id="IPR050239">
    <property type="entry name" value="Sigma-70_RNA_pol_init_factors"/>
</dbReference>
<dbReference type="GO" id="GO:0003677">
    <property type="term" value="F:DNA binding"/>
    <property type="evidence" value="ECO:0007669"/>
    <property type="project" value="UniProtKB-KW"/>
</dbReference>
<dbReference type="PANTHER" id="PTHR30603">
    <property type="entry name" value="RNA POLYMERASE SIGMA FACTOR RPO"/>
    <property type="match status" value="1"/>
</dbReference>
<dbReference type="Gene3D" id="1.10.10.10">
    <property type="entry name" value="Winged helix-like DNA-binding domain superfamily/Winged helix DNA-binding domain"/>
    <property type="match status" value="2"/>
</dbReference>
<organism evidence="7">
    <name type="scientific">marine sediment metagenome</name>
    <dbReference type="NCBI Taxonomy" id="412755"/>
    <lineage>
        <taxon>unclassified sequences</taxon>
        <taxon>metagenomes</taxon>
        <taxon>ecological metagenomes</taxon>
    </lineage>
</organism>
<dbReference type="SUPFAM" id="SSF88659">
    <property type="entry name" value="Sigma3 and sigma4 domains of RNA polymerase sigma factors"/>
    <property type="match status" value="2"/>
</dbReference>
<name>A0A0F9MC46_9ZZZZ</name>
<evidence type="ECO:0000256" key="4">
    <source>
        <dbReference type="ARBA" id="ARBA00023163"/>
    </source>
</evidence>
<sequence length="244" mass="28693">MKKAKNGNRDAYNELMNRNLRFVVSVAKKYQNQGMPLEELIAEGNAGLIVAFHNFDDKKFDVKFITYAVWWIRQSIMKAIHDNAKIIRLPLNVIMEMTKLNKIRKELEQQVGRPLTTDEILELTDNDEVANAIKYNYGIIDLDAPRTDNEKDLTNVLVDPNAKDIQISLEDIKDELKFILRDFPERERDILIMYFGINQMRPYTLKEIGVDKGLTRERIRQIKEKTINNLKEDKYANQLREYLE</sequence>
<dbReference type="GO" id="GO:0016987">
    <property type="term" value="F:sigma factor activity"/>
    <property type="evidence" value="ECO:0007669"/>
    <property type="project" value="UniProtKB-KW"/>
</dbReference>
<keyword evidence="1" id="KW-0805">Transcription regulation</keyword>
<comment type="caution">
    <text evidence="7">The sequence shown here is derived from an EMBL/GenBank/DDBJ whole genome shotgun (WGS) entry which is preliminary data.</text>
</comment>
<reference evidence="7" key="1">
    <citation type="journal article" date="2015" name="Nature">
        <title>Complex archaea that bridge the gap between prokaryotes and eukaryotes.</title>
        <authorList>
            <person name="Spang A."/>
            <person name="Saw J.H."/>
            <person name="Jorgensen S.L."/>
            <person name="Zaremba-Niedzwiedzka K."/>
            <person name="Martijn J."/>
            <person name="Lind A.E."/>
            <person name="van Eijk R."/>
            <person name="Schleper C."/>
            <person name="Guy L."/>
            <person name="Ettema T.J."/>
        </authorList>
    </citation>
    <scope>NUCLEOTIDE SEQUENCE</scope>
</reference>
<dbReference type="InterPro" id="IPR036388">
    <property type="entry name" value="WH-like_DNA-bd_sf"/>
</dbReference>
<dbReference type="PANTHER" id="PTHR30603:SF47">
    <property type="entry name" value="RNA POLYMERASE SIGMA FACTOR SIGD, CHLOROPLASTIC"/>
    <property type="match status" value="1"/>
</dbReference>
<protein>
    <recommendedName>
        <fullName evidence="8">RNA polymerase sigma-70 domain-containing protein</fullName>
    </recommendedName>
</protein>